<dbReference type="SMART" id="SM00239">
    <property type="entry name" value="C2"/>
    <property type="match status" value="1"/>
</dbReference>
<sequence length="185" mass="21016">MSESTIRDQELQIFVVGCNNLKDKKWLKKQNPYVCLEYGQAKFQTGTCEGGGTTPAFQSQFNLRLMEGIKELNVSVWGRNTFFADDFIGSVRVDLQKVLSEGFDDRHWSLRSKSGKHSGEICLIMRHSARQQSATKRPYASAPSSPQWTNTPRPYASGYHSPPHPPSNYYRQGPSKGFYPPPYPY</sequence>
<protein>
    <submittedName>
        <fullName evidence="3">C2 domain</fullName>
    </submittedName>
</protein>
<name>A0AAN8VT63_9MAGN</name>
<keyword evidence="4" id="KW-1185">Reference proteome</keyword>
<reference evidence="3 4" key="1">
    <citation type="submission" date="2023-12" db="EMBL/GenBank/DDBJ databases">
        <title>A high-quality genome assembly for Dillenia turbinata (Dilleniales).</title>
        <authorList>
            <person name="Chanderbali A."/>
        </authorList>
    </citation>
    <scope>NUCLEOTIDE SEQUENCE [LARGE SCALE GENOMIC DNA]</scope>
    <source>
        <strain evidence="3">LSX21</strain>
        <tissue evidence="3">Leaf</tissue>
    </source>
</reference>
<feature type="domain" description="C2" evidence="2">
    <location>
        <begin position="1"/>
        <end position="109"/>
    </location>
</feature>
<proteinExistence type="predicted"/>
<feature type="compositionally biased region" description="Polar residues" evidence="1">
    <location>
        <begin position="142"/>
        <end position="152"/>
    </location>
</feature>
<comment type="caution">
    <text evidence="3">The sequence shown here is derived from an EMBL/GenBank/DDBJ whole genome shotgun (WGS) entry which is preliminary data.</text>
</comment>
<dbReference type="EMBL" id="JBAMMX010000005">
    <property type="protein sequence ID" value="KAK6939639.1"/>
    <property type="molecule type" value="Genomic_DNA"/>
</dbReference>
<dbReference type="Gene3D" id="2.60.40.150">
    <property type="entry name" value="C2 domain"/>
    <property type="match status" value="1"/>
</dbReference>
<organism evidence="3 4">
    <name type="scientific">Dillenia turbinata</name>
    <dbReference type="NCBI Taxonomy" id="194707"/>
    <lineage>
        <taxon>Eukaryota</taxon>
        <taxon>Viridiplantae</taxon>
        <taxon>Streptophyta</taxon>
        <taxon>Embryophyta</taxon>
        <taxon>Tracheophyta</taxon>
        <taxon>Spermatophyta</taxon>
        <taxon>Magnoliopsida</taxon>
        <taxon>eudicotyledons</taxon>
        <taxon>Gunneridae</taxon>
        <taxon>Pentapetalae</taxon>
        <taxon>Dilleniales</taxon>
        <taxon>Dilleniaceae</taxon>
        <taxon>Dillenia</taxon>
    </lineage>
</organism>
<dbReference type="CDD" id="cd00030">
    <property type="entry name" value="C2"/>
    <property type="match status" value="1"/>
</dbReference>
<dbReference type="AlphaFoldDB" id="A0AAN8VT63"/>
<evidence type="ECO:0000256" key="1">
    <source>
        <dbReference type="SAM" id="MobiDB-lite"/>
    </source>
</evidence>
<dbReference type="InterPro" id="IPR000008">
    <property type="entry name" value="C2_dom"/>
</dbReference>
<evidence type="ECO:0000313" key="4">
    <source>
        <dbReference type="Proteomes" id="UP001370490"/>
    </source>
</evidence>
<dbReference type="Proteomes" id="UP001370490">
    <property type="component" value="Unassembled WGS sequence"/>
</dbReference>
<dbReference type="InterPro" id="IPR035892">
    <property type="entry name" value="C2_domain_sf"/>
</dbReference>
<dbReference type="SUPFAM" id="SSF49562">
    <property type="entry name" value="C2 domain (Calcium/lipid-binding domain, CaLB)"/>
    <property type="match status" value="1"/>
</dbReference>
<gene>
    <name evidence="3" type="ORF">RJ641_029170</name>
</gene>
<accession>A0AAN8VT63</accession>
<dbReference type="PANTHER" id="PTHR47052:SF3">
    <property type="entry name" value="INGRESSION PROTEIN 1"/>
    <property type="match status" value="1"/>
</dbReference>
<dbReference type="InterPro" id="IPR052981">
    <property type="entry name" value="Ingression_C2_domain"/>
</dbReference>
<feature type="region of interest" description="Disordered" evidence="1">
    <location>
        <begin position="132"/>
        <end position="185"/>
    </location>
</feature>
<evidence type="ECO:0000259" key="2">
    <source>
        <dbReference type="PROSITE" id="PS50004"/>
    </source>
</evidence>
<dbReference type="PANTHER" id="PTHR47052">
    <property type="entry name" value="CONSERVED SERINE PROLINE-RICH PROTEIN (AFU_ORTHOLOGUE AFUA_2G01790)"/>
    <property type="match status" value="1"/>
</dbReference>
<evidence type="ECO:0000313" key="3">
    <source>
        <dbReference type="EMBL" id="KAK6939639.1"/>
    </source>
</evidence>
<dbReference type="PROSITE" id="PS50004">
    <property type="entry name" value="C2"/>
    <property type="match status" value="1"/>
</dbReference>
<dbReference type="Pfam" id="PF00168">
    <property type="entry name" value="C2"/>
    <property type="match status" value="1"/>
</dbReference>